<proteinExistence type="predicted"/>
<dbReference type="Proteomes" id="UP000429644">
    <property type="component" value="Unassembled WGS sequence"/>
</dbReference>
<name>A0A7J9UWT1_9MICO</name>
<evidence type="ECO:0000313" key="2">
    <source>
        <dbReference type="EMBL" id="MPV89086.1"/>
    </source>
</evidence>
<dbReference type="AlphaFoldDB" id="A0A7J9UWT1"/>
<reference evidence="2 3" key="1">
    <citation type="submission" date="2019-10" db="EMBL/GenBank/DDBJ databases">
        <title>Georgenia wutianyii sp. nov. and Georgenia yuyongxinii sp. nov. isolated from plateau pika (Ochotona curzoniae) in the Qinghai-Tibet plateau of China.</title>
        <authorList>
            <person name="Tian Z."/>
        </authorList>
    </citation>
    <scope>NUCLEOTIDE SEQUENCE [LARGE SCALE GENOMIC DNA]</scope>
    <source>
        <strain evidence="2 3">JCM 15130</strain>
    </source>
</reference>
<organism evidence="2 3">
    <name type="scientific">Georgenia ruanii</name>
    <dbReference type="NCBI Taxonomy" id="348442"/>
    <lineage>
        <taxon>Bacteria</taxon>
        <taxon>Bacillati</taxon>
        <taxon>Actinomycetota</taxon>
        <taxon>Actinomycetes</taxon>
        <taxon>Micrococcales</taxon>
        <taxon>Bogoriellaceae</taxon>
        <taxon>Georgenia</taxon>
    </lineage>
</organism>
<dbReference type="EMBL" id="WHPD01002250">
    <property type="protein sequence ID" value="MPV89086.1"/>
    <property type="molecule type" value="Genomic_DNA"/>
</dbReference>
<keyword evidence="3" id="KW-1185">Reference proteome</keyword>
<feature type="region of interest" description="Disordered" evidence="1">
    <location>
        <begin position="1"/>
        <end position="24"/>
    </location>
</feature>
<evidence type="ECO:0000256" key="1">
    <source>
        <dbReference type="SAM" id="MobiDB-lite"/>
    </source>
</evidence>
<protein>
    <submittedName>
        <fullName evidence="2">Uncharacterized protein</fullName>
    </submittedName>
</protein>
<sequence>MESAATQPATPSEELVTADPPADEPIDDAAICTAYGDVLTILENADLGLDDGRMAEQEHEGWYQLATRVLDRLPSSGGGAVRDAIADLQDVAPAIPSGAGEDPAGVRSTEWYAAEEVLGAACDDLGVPLAINVFTGG</sequence>
<gene>
    <name evidence="2" type="ORF">GB882_10440</name>
</gene>
<evidence type="ECO:0000313" key="3">
    <source>
        <dbReference type="Proteomes" id="UP000429644"/>
    </source>
</evidence>
<accession>A0A7J9UWT1</accession>
<feature type="compositionally biased region" description="Polar residues" evidence="1">
    <location>
        <begin position="1"/>
        <end position="10"/>
    </location>
</feature>
<comment type="caution">
    <text evidence="2">The sequence shown here is derived from an EMBL/GenBank/DDBJ whole genome shotgun (WGS) entry which is preliminary data.</text>
</comment>